<dbReference type="PANTHER" id="PTHR47695">
    <property type="entry name" value="PID DOMAIN-CONTAINING PROTEIN"/>
    <property type="match status" value="1"/>
</dbReference>
<feature type="coiled-coil region" evidence="6">
    <location>
        <begin position="786"/>
        <end position="842"/>
    </location>
</feature>
<dbReference type="OrthoDB" id="10069833at2759"/>
<evidence type="ECO:0000313" key="9">
    <source>
        <dbReference type="EMBL" id="CAH1109781.1"/>
    </source>
</evidence>
<keyword evidence="4" id="KW-0597">Phosphoprotein</keyword>
<feature type="compositionally biased region" description="Basic and acidic residues" evidence="7">
    <location>
        <begin position="1294"/>
        <end position="1303"/>
    </location>
</feature>
<keyword evidence="3" id="KW-0963">Cytoplasm</keyword>
<feature type="compositionally biased region" description="Basic and acidic residues" evidence="7">
    <location>
        <begin position="293"/>
        <end position="313"/>
    </location>
</feature>
<feature type="region of interest" description="Disordered" evidence="7">
    <location>
        <begin position="1563"/>
        <end position="1586"/>
    </location>
</feature>
<feature type="compositionally biased region" description="Basic and acidic residues" evidence="7">
    <location>
        <begin position="1449"/>
        <end position="1460"/>
    </location>
</feature>
<feature type="compositionally biased region" description="Polar residues" evidence="7">
    <location>
        <begin position="1277"/>
        <end position="1293"/>
    </location>
</feature>
<dbReference type="SUPFAM" id="SSF50729">
    <property type="entry name" value="PH domain-like"/>
    <property type="match status" value="1"/>
</dbReference>
<feature type="compositionally biased region" description="Basic and acidic residues" evidence="7">
    <location>
        <begin position="1137"/>
        <end position="1149"/>
    </location>
</feature>
<evidence type="ECO:0000256" key="6">
    <source>
        <dbReference type="SAM" id="Coils"/>
    </source>
</evidence>
<feature type="compositionally biased region" description="Acidic residues" evidence="7">
    <location>
        <begin position="1150"/>
        <end position="1161"/>
    </location>
</feature>
<feature type="region of interest" description="Disordered" evidence="7">
    <location>
        <begin position="174"/>
        <end position="201"/>
    </location>
</feature>
<feature type="compositionally biased region" description="Polar residues" evidence="7">
    <location>
        <begin position="1089"/>
        <end position="1108"/>
    </location>
</feature>
<accession>A0A9P0D4M2</accession>
<feature type="compositionally biased region" description="Basic and acidic residues" evidence="7">
    <location>
        <begin position="1371"/>
        <end position="1384"/>
    </location>
</feature>
<evidence type="ECO:0000256" key="3">
    <source>
        <dbReference type="ARBA" id="ARBA00022490"/>
    </source>
</evidence>
<dbReference type="PROSITE" id="PS01179">
    <property type="entry name" value="PID"/>
    <property type="match status" value="1"/>
</dbReference>
<sequence>MQTLRKKTSPLKYKNETTRFLGDGVSFKAKLIGILEVSEARGDRMCQEALSDLKMAIRAAGEHKQRITINIAIDGLRLRDEKTGDSLYHHPVHKISFIAQDMTDSRAFGYIFGSPDTGHRFFGIKTDKAASQVVIAMRDLFQVVFALKKKEIELAKQHLEKSYYPTSPLFSDTSSSSSKLQSLPNAPLKSTSEAKANTTTVVEQKNSGTAVADLVDLELELNSLQQGLNQMEKITPSDPFGSKDDPFGDSFISYPPRPILPPPPSSGRERSNRVSETGSVFSPKTPHTGTTIDSDKKKDFSFSHDLSSSHDEPSSGDWFTPSAGNSIFEDSAPPEPSKDEKHEQTKQEILSQFDVFTELDPLGTGRSKPYIDRKHFFQELKNPPKKALNDLVASTTQEQPLFNTNFNKTKSKPTSTTVLPPQNDFSLDPFGEDPFVKEDPFADSDFSKQDPFEAEFSNFKKENMNLFQGTQSRSPTGCLEKQMSLLNSSPNTKVVAKQSTFDNKFDRLTYLHENASLEISSESECAPEPPPRPTNQLMSIKPPPLPPKKSIDLSSKPPPRPPYHTEESPYEFLGKYESAPSSIVGIGLDKSPPLPVPVRKTKFEMEAPERPKKYVNASSEEDYLTPISLQDKPSGVFLPPPQKSTKTNTQVHISSFLESKRDNLEDNFEGLDITLSQLTLSGLNELAQKLKIPATQLSNMTLVQLTNFLSNFIKSSNSVVPPTTKTESETSSTNNFADFSHFQADFAANFNNSNSSDPSYDRYAVFRELMQEEIKQTKIDSEPEEILEEKEKLENTMNSNVNLELKPLNDESLNTDRYAALREIVESELKQTDANNEDLNQNHPNDVESTELEDVNVEENATLSNGSLKDTDNLNIINQEKMQVENNEKEITSPIKTKIIEYITPPENKNKEALTSVKQALKSPIKSNIIKSPVPSAITEIVQNNTRLTSGSLSDVISGSSPEVENTASNSEVGKKANDATGESWAIFDQETAHLESVKEKQPVQSEEGVSPWSSDSKEFGTGSPPDWRSKDSGSGTEPLPRKRRDQDGWWDTAAEPEAHYFTANRRSTDSYDEEYYECYDRPRRRRQQTNWQHGNQAAGGHSSSSRDVSPWEEEPRRRELREHRDPRTVYRHPRTHSFERRRDRRLADSWDEDDDYEYDDEHSSRPWPERHGSRETDRESRHSTGSREHDSDRWCDDRSDDRRHRRRRDPRDPRDPRDRWCCPDWDQSEHVPEKTRYGSGRWRDHKPDERYYSRDSQESPWEDEYSNEPAEKPHFVSSSSKRNWKQRPSSASEMDRKTGEIKSRHHPVTGGSDGERDRRYKPSRRSRSRDSQYTEPPHRHKPDVGPSLRSLHRKPYIHSKTVDSEFPEVPIKKISDIKIESTKKPSTLSRKKTKDSLKIEENASSTFPRKSTNRGKLVFENDFVSPEPSPILSRLGTKINFESDFEKPLTLESIHDRPRPSSKLSPRYQKPKSHFEDDFSPGDKGEHEDNNISSIKEEADREDEDEFSASNFENSSNGRKKILSKNRFSGNLRMDVNIKKSESVNIFAREDDPFDDDFFCGEDMGREQKTSPRSTELRWTDDFEN</sequence>
<dbReference type="PANTHER" id="PTHR47695:SF3">
    <property type="entry name" value="PID DOMAIN-CONTAINING PROTEIN"/>
    <property type="match status" value="1"/>
</dbReference>
<feature type="compositionally biased region" description="Low complexity" evidence="7">
    <location>
        <begin position="951"/>
        <end position="961"/>
    </location>
</feature>
<dbReference type="CDD" id="cd01215">
    <property type="entry name" value="PTB_Dab"/>
    <property type="match status" value="1"/>
</dbReference>
<protein>
    <recommendedName>
        <fullName evidence="8">PID domain-containing protein</fullName>
    </recommendedName>
</protein>
<feature type="compositionally biased region" description="Basic and acidic residues" evidence="7">
    <location>
        <begin position="1114"/>
        <end position="1129"/>
    </location>
</feature>
<dbReference type="InterPro" id="IPR006020">
    <property type="entry name" value="PTB/PI_dom"/>
</dbReference>
<feature type="compositionally biased region" description="Basic and acidic residues" evidence="7">
    <location>
        <begin position="336"/>
        <end position="346"/>
    </location>
</feature>
<evidence type="ECO:0000256" key="2">
    <source>
        <dbReference type="ARBA" id="ARBA00022473"/>
    </source>
</evidence>
<feature type="region of interest" description="Disordered" evidence="7">
    <location>
        <begin position="995"/>
        <end position="1067"/>
    </location>
</feature>
<feature type="region of interest" description="Disordered" evidence="7">
    <location>
        <begin position="951"/>
        <end position="978"/>
    </location>
</feature>
<feature type="region of interest" description="Disordered" evidence="7">
    <location>
        <begin position="232"/>
        <end position="346"/>
    </location>
</feature>
<dbReference type="FunFam" id="2.30.29.30:FF:000262">
    <property type="entry name" value="Disabled, isoform F"/>
    <property type="match status" value="1"/>
</dbReference>
<keyword evidence="10" id="KW-1185">Reference proteome</keyword>
<feature type="compositionally biased region" description="Low complexity" evidence="7">
    <location>
        <begin position="174"/>
        <end position="183"/>
    </location>
</feature>
<comment type="subcellular location">
    <subcellularLocation>
        <location evidence="1">Cytoplasm</location>
    </subcellularLocation>
</comment>
<evidence type="ECO:0000256" key="7">
    <source>
        <dbReference type="SAM" id="MobiDB-lite"/>
    </source>
</evidence>
<evidence type="ECO:0000259" key="8">
    <source>
        <dbReference type="PROSITE" id="PS01179"/>
    </source>
</evidence>
<name>A0A9P0D4M2_9CUCU</name>
<feature type="compositionally biased region" description="Basic and acidic residues" evidence="7">
    <location>
        <begin position="1162"/>
        <end position="1203"/>
    </location>
</feature>
<feature type="compositionally biased region" description="Basic and acidic residues" evidence="7">
    <location>
        <begin position="1474"/>
        <end position="1500"/>
    </location>
</feature>
<dbReference type="Pfam" id="PF00640">
    <property type="entry name" value="PID"/>
    <property type="match status" value="1"/>
</dbReference>
<dbReference type="SMART" id="SM00462">
    <property type="entry name" value="PTB"/>
    <property type="match status" value="1"/>
</dbReference>
<feature type="compositionally biased region" description="Polar residues" evidence="7">
    <location>
        <begin position="274"/>
        <end position="292"/>
    </location>
</feature>
<feature type="region of interest" description="Disordered" evidence="7">
    <location>
        <begin position="1083"/>
        <end position="1414"/>
    </location>
</feature>
<gene>
    <name evidence="9" type="ORF">PSYICH_LOCUS9732</name>
</gene>
<dbReference type="InterPro" id="IPR048561">
    <property type="entry name" value="Dab_PTB"/>
</dbReference>
<feature type="region of interest" description="Disordered" evidence="7">
    <location>
        <begin position="1449"/>
        <end position="1527"/>
    </location>
</feature>
<dbReference type="Gene3D" id="2.30.29.30">
    <property type="entry name" value="Pleckstrin-homology domain (PH domain)/Phosphotyrosine-binding domain (PTB)"/>
    <property type="match status" value="1"/>
</dbReference>
<evidence type="ECO:0000313" key="10">
    <source>
        <dbReference type="Proteomes" id="UP001153636"/>
    </source>
</evidence>
<dbReference type="EMBL" id="OV651816">
    <property type="protein sequence ID" value="CAH1109781.1"/>
    <property type="molecule type" value="Genomic_DNA"/>
</dbReference>
<dbReference type="GO" id="GO:0005737">
    <property type="term" value="C:cytoplasm"/>
    <property type="evidence" value="ECO:0007669"/>
    <property type="project" value="UniProtKB-SubCell"/>
</dbReference>
<reference evidence="9" key="1">
    <citation type="submission" date="2022-01" db="EMBL/GenBank/DDBJ databases">
        <authorList>
            <person name="King R."/>
        </authorList>
    </citation>
    <scope>NUCLEOTIDE SEQUENCE</scope>
</reference>
<feature type="compositionally biased region" description="Pro residues" evidence="7">
    <location>
        <begin position="255"/>
        <end position="265"/>
    </location>
</feature>
<feature type="domain" description="PID" evidence="8">
    <location>
        <begin position="21"/>
        <end position="153"/>
    </location>
</feature>
<keyword evidence="6" id="KW-0175">Coiled coil</keyword>
<feature type="compositionally biased region" description="Basic and acidic residues" evidence="7">
    <location>
        <begin position="1210"/>
        <end position="1258"/>
    </location>
</feature>
<feature type="compositionally biased region" description="Low complexity" evidence="7">
    <location>
        <begin position="1509"/>
        <end position="1518"/>
    </location>
</feature>
<evidence type="ECO:0000256" key="5">
    <source>
        <dbReference type="ARBA" id="ARBA00022782"/>
    </source>
</evidence>
<evidence type="ECO:0000256" key="4">
    <source>
        <dbReference type="ARBA" id="ARBA00022553"/>
    </source>
</evidence>
<feature type="compositionally biased region" description="Polar residues" evidence="7">
    <location>
        <begin position="963"/>
        <end position="972"/>
    </location>
</feature>
<keyword evidence="2" id="KW-0217">Developmental protein</keyword>
<dbReference type="Proteomes" id="UP001153636">
    <property type="component" value="Chromosome 4"/>
</dbReference>
<dbReference type="InterPro" id="IPR011993">
    <property type="entry name" value="PH-like_dom_sf"/>
</dbReference>
<evidence type="ECO:0000256" key="1">
    <source>
        <dbReference type="ARBA" id="ARBA00004496"/>
    </source>
</evidence>
<dbReference type="GO" id="GO:0030154">
    <property type="term" value="P:cell differentiation"/>
    <property type="evidence" value="ECO:0007669"/>
    <property type="project" value="UniProtKB-KW"/>
</dbReference>
<organism evidence="9 10">
    <name type="scientific">Psylliodes chrysocephalus</name>
    <dbReference type="NCBI Taxonomy" id="3402493"/>
    <lineage>
        <taxon>Eukaryota</taxon>
        <taxon>Metazoa</taxon>
        <taxon>Ecdysozoa</taxon>
        <taxon>Arthropoda</taxon>
        <taxon>Hexapoda</taxon>
        <taxon>Insecta</taxon>
        <taxon>Pterygota</taxon>
        <taxon>Neoptera</taxon>
        <taxon>Endopterygota</taxon>
        <taxon>Coleoptera</taxon>
        <taxon>Polyphaga</taxon>
        <taxon>Cucujiformia</taxon>
        <taxon>Chrysomeloidea</taxon>
        <taxon>Chrysomelidae</taxon>
        <taxon>Galerucinae</taxon>
        <taxon>Alticini</taxon>
        <taxon>Psylliodes</taxon>
    </lineage>
</organism>
<keyword evidence="5" id="KW-0221">Differentiation</keyword>
<proteinExistence type="predicted"/>
<feature type="region of interest" description="Disordered" evidence="7">
    <location>
        <begin position="403"/>
        <end position="422"/>
    </location>
</feature>
<feature type="region of interest" description="Disordered" evidence="7">
    <location>
        <begin position="519"/>
        <end position="568"/>
    </location>
</feature>
<feature type="compositionally biased region" description="Polar residues" evidence="7">
    <location>
        <begin position="188"/>
        <end position="201"/>
    </location>
</feature>
<feature type="compositionally biased region" description="Basic and acidic residues" evidence="7">
    <location>
        <begin position="1564"/>
        <end position="1586"/>
    </location>
</feature>